<dbReference type="SUPFAM" id="SSF52096">
    <property type="entry name" value="ClpP/crotonase"/>
    <property type="match status" value="1"/>
</dbReference>
<dbReference type="CDD" id="cd06558">
    <property type="entry name" value="crotonase-like"/>
    <property type="match status" value="1"/>
</dbReference>
<dbReference type="InterPro" id="IPR029045">
    <property type="entry name" value="ClpP/crotonase-like_dom_sf"/>
</dbReference>
<evidence type="ECO:0000256" key="1">
    <source>
        <dbReference type="RuleBase" id="RU003707"/>
    </source>
</evidence>
<keyword evidence="3" id="KW-1185">Reference proteome</keyword>
<evidence type="ECO:0000313" key="3">
    <source>
        <dbReference type="Proteomes" id="UP001229651"/>
    </source>
</evidence>
<comment type="caution">
    <text evidence="2">The sequence shown here is derived from an EMBL/GenBank/DDBJ whole genome shotgun (WGS) entry which is preliminary data.</text>
</comment>
<dbReference type="RefSeq" id="WP_306998328.1">
    <property type="nucleotide sequence ID" value="NZ_JAUSUT010000001.1"/>
</dbReference>
<dbReference type="PROSITE" id="PS00166">
    <property type="entry name" value="ENOYL_COA_HYDRATASE"/>
    <property type="match status" value="1"/>
</dbReference>
<evidence type="ECO:0000313" key="2">
    <source>
        <dbReference type="EMBL" id="MDQ0382820.1"/>
    </source>
</evidence>
<sequence>MSDTGVEYRREGTSGLVLLDAPNRNALTPEFADAVVDGLERAEADPEVTALVLASAGPSFCSGADLDMLTRVGADPLADENFAGIGRIYGLFERLREARIPTLAAVNGTLVGAGLNLPLACDLRIVSDDLRLIGFGRAGVHPGGGHLAMLDRHLHGGAGAAIALFNQEMRAEQALAAGFAWQVVPRDELLPAALALAAAAGADGDLTRAVTRTYRAVDETRPTPRAAVLLERAPQVWSMQRRVRG</sequence>
<dbReference type="PANTHER" id="PTHR43459">
    <property type="entry name" value="ENOYL-COA HYDRATASE"/>
    <property type="match status" value="1"/>
</dbReference>
<dbReference type="GO" id="GO:0004300">
    <property type="term" value="F:enoyl-CoA hydratase activity"/>
    <property type="evidence" value="ECO:0007669"/>
    <property type="project" value="UniProtKB-EC"/>
</dbReference>
<dbReference type="EMBL" id="JAUSUT010000001">
    <property type="protein sequence ID" value="MDQ0382820.1"/>
    <property type="molecule type" value="Genomic_DNA"/>
</dbReference>
<dbReference type="InterPro" id="IPR001753">
    <property type="entry name" value="Enoyl-CoA_hydra/iso"/>
</dbReference>
<protein>
    <submittedName>
        <fullName evidence="2">Enoyl-CoA hydratase</fullName>
        <ecNumber evidence="2">4.2.1.17</ecNumber>
    </submittedName>
</protein>
<dbReference type="Gene3D" id="3.90.226.10">
    <property type="entry name" value="2-enoyl-CoA Hydratase, Chain A, domain 1"/>
    <property type="match status" value="1"/>
</dbReference>
<organism evidence="2 3">
    <name type="scientific">Amycolatopsis thermophila</name>
    <dbReference type="NCBI Taxonomy" id="206084"/>
    <lineage>
        <taxon>Bacteria</taxon>
        <taxon>Bacillati</taxon>
        <taxon>Actinomycetota</taxon>
        <taxon>Actinomycetes</taxon>
        <taxon>Pseudonocardiales</taxon>
        <taxon>Pseudonocardiaceae</taxon>
        <taxon>Amycolatopsis</taxon>
    </lineage>
</organism>
<comment type="similarity">
    <text evidence="1">Belongs to the enoyl-CoA hydratase/isomerase family.</text>
</comment>
<proteinExistence type="inferred from homology"/>
<accession>A0ABU0F5F4</accession>
<reference evidence="2 3" key="1">
    <citation type="submission" date="2023-07" db="EMBL/GenBank/DDBJ databases">
        <title>Sequencing the genomes of 1000 actinobacteria strains.</title>
        <authorList>
            <person name="Klenk H.-P."/>
        </authorList>
    </citation>
    <scope>NUCLEOTIDE SEQUENCE [LARGE SCALE GENOMIC DNA]</scope>
    <source>
        <strain evidence="2 3">DSM 45805</strain>
    </source>
</reference>
<dbReference type="InterPro" id="IPR018376">
    <property type="entry name" value="Enoyl-CoA_hyd/isom_CS"/>
</dbReference>
<dbReference type="Proteomes" id="UP001229651">
    <property type="component" value="Unassembled WGS sequence"/>
</dbReference>
<dbReference type="PANTHER" id="PTHR43459:SF1">
    <property type="entry name" value="EG:BACN32G11.4 PROTEIN"/>
    <property type="match status" value="1"/>
</dbReference>
<keyword evidence="2" id="KW-0456">Lyase</keyword>
<gene>
    <name evidence="2" type="ORF">FB470_006814</name>
</gene>
<dbReference type="EC" id="4.2.1.17" evidence="2"/>
<name>A0ABU0F5F4_9PSEU</name>
<dbReference type="Pfam" id="PF00378">
    <property type="entry name" value="ECH_1"/>
    <property type="match status" value="1"/>
</dbReference>